<reference evidence="1" key="1">
    <citation type="submission" date="2020-05" db="EMBL/GenBank/DDBJ databases">
        <authorList>
            <person name="Chiriac C."/>
            <person name="Salcher M."/>
            <person name="Ghai R."/>
            <person name="Kavagutti S V."/>
        </authorList>
    </citation>
    <scope>NUCLEOTIDE SEQUENCE</scope>
</reference>
<name>A0A6J7SF26_9ZZZZ</name>
<protein>
    <submittedName>
        <fullName evidence="1">Unannotated protein</fullName>
    </submittedName>
</protein>
<sequence length="96" mass="10105">MCRGALLGTAVDACVISEVWIVTVRDVDVLTCCEVVCEATADVGTAHASLPPAAAITANTDTVAKKVLGRTDFRTDIMLSSHWGDSTQQEGVLAKR</sequence>
<dbReference type="AlphaFoldDB" id="A0A6J7SF26"/>
<proteinExistence type="predicted"/>
<evidence type="ECO:0000313" key="1">
    <source>
        <dbReference type="EMBL" id="CAB5039621.1"/>
    </source>
</evidence>
<dbReference type="EMBL" id="CAFBPZ010000065">
    <property type="protein sequence ID" value="CAB5039621.1"/>
    <property type="molecule type" value="Genomic_DNA"/>
</dbReference>
<accession>A0A6J7SF26</accession>
<organism evidence="1">
    <name type="scientific">freshwater metagenome</name>
    <dbReference type="NCBI Taxonomy" id="449393"/>
    <lineage>
        <taxon>unclassified sequences</taxon>
        <taxon>metagenomes</taxon>
        <taxon>ecological metagenomes</taxon>
    </lineage>
</organism>
<gene>
    <name evidence="1" type="ORF">UFOPK4237_01017</name>
</gene>